<evidence type="ECO:0000313" key="3">
    <source>
        <dbReference type="Proteomes" id="UP000555448"/>
    </source>
</evidence>
<comment type="caution">
    <text evidence="2">The sequence shown here is derived from an EMBL/GenBank/DDBJ whole genome shotgun (WGS) entry which is preliminary data.</text>
</comment>
<reference evidence="2 3" key="1">
    <citation type="submission" date="2020-08" db="EMBL/GenBank/DDBJ databases">
        <title>Functional genomics of gut bacteria from endangered species of beetles.</title>
        <authorList>
            <person name="Carlos-Shanley C."/>
        </authorList>
    </citation>
    <scope>NUCLEOTIDE SEQUENCE [LARGE SCALE GENOMIC DNA]</scope>
    <source>
        <strain evidence="2 3">S00245</strain>
    </source>
</reference>
<protein>
    <submittedName>
        <fullName evidence="2">Glycosyltransferase involved in cell wall biosynthesis</fullName>
    </submittedName>
</protein>
<organism evidence="2 3">
    <name type="scientific">Novosphingobium chloroacetimidivorans</name>
    <dbReference type="NCBI Taxonomy" id="1428314"/>
    <lineage>
        <taxon>Bacteria</taxon>
        <taxon>Pseudomonadati</taxon>
        <taxon>Pseudomonadota</taxon>
        <taxon>Alphaproteobacteria</taxon>
        <taxon>Sphingomonadales</taxon>
        <taxon>Sphingomonadaceae</taxon>
        <taxon>Novosphingobium</taxon>
    </lineage>
</organism>
<accession>A0A7W7K875</accession>
<dbReference type="GO" id="GO:0016757">
    <property type="term" value="F:glycosyltransferase activity"/>
    <property type="evidence" value="ECO:0007669"/>
    <property type="project" value="InterPro"/>
</dbReference>
<evidence type="ECO:0000259" key="1">
    <source>
        <dbReference type="Pfam" id="PF00534"/>
    </source>
</evidence>
<keyword evidence="3" id="KW-1185">Reference proteome</keyword>
<feature type="domain" description="Glycosyl transferase family 1" evidence="1">
    <location>
        <begin position="217"/>
        <end position="378"/>
    </location>
</feature>
<dbReference type="PANTHER" id="PTHR12526">
    <property type="entry name" value="GLYCOSYLTRANSFERASE"/>
    <property type="match status" value="1"/>
</dbReference>
<dbReference type="EMBL" id="JACHLR010000004">
    <property type="protein sequence ID" value="MBB4858062.1"/>
    <property type="molecule type" value="Genomic_DNA"/>
</dbReference>
<dbReference type="Proteomes" id="UP000555448">
    <property type="component" value="Unassembled WGS sequence"/>
</dbReference>
<name>A0A7W7K875_9SPHN</name>
<dbReference type="AlphaFoldDB" id="A0A7W7K875"/>
<keyword evidence="2" id="KW-0808">Transferase</keyword>
<dbReference type="RefSeq" id="WP_184243376.1">
    <property type="nucleotide sequence ID" value="NZ_JACHLR010000004.1"/>
</dbReference>
<dbReference type="Pfam" id="PF00534">
    <property type="entry name" value="Glycos_transf_1"/>
    <property type="match status" value="1"/>
</dbReference>
<dbReference type="PANTHER" id="PTHR12526:SF630">
    <property type="entry name" value="GLYCOSYLTRANSFERASE"/>
    <property type="match status" value="1"/>
</dbReference>
<proteinExistence type="predicted"/>
<dbReference type="Gene3D" id="3.40.50.2000">
    <property type="entry name" value="Glycogen Phosphorylase B"/>
    <property type="match status" value="1"/>
</dbReference>
<sequence>MQEQASLLLVTHVHVRQGPRGLQIDDQTAAGIEQWCRHFDHVTFYGILTQGSSSSAWVDTDGGLMGRRATIRALPNGYGAAAMARAYAGVRRELCDAIAAHRHLCFTLGLVIGDWPFVAALEAIRQKRRYSAWIDRVEAPILRQLAHGWRRRAMVEAIVPIGQLGVRHALRHSTVALLQGGDTFAAYARFAPEPHCTYDIHTQAHEQIAPAKVEAKQARARSGAPLEIVYLGRAAAMKGPFDWVDTLARLHGQGVPFRATWIGDGPDLPAIRQRVDALGLGALIDLPGFENRRDVLLGRLRDADLLLFCHKTPESARCLIEALVCGCPIVGYDSAYPRDLIARQGGGLFAAQNDVSALSGLVARLHHDRAALAELIGQAAASGTLYNEDIVYAHRAQLMKRA</sequence>
<dbReference type="InterPro" id="IPR001296">
    <property type="entry name" value="Glyco_trans_1"/>
</dbReference>
<evidence type="ECO:0000313" key="2">
    <source>
        <dbReference type="EMBL" id="MBB4858062.1"/>
    </source>
</evidence>
<dbReference type="SUPFAM" id="SSF53756">
    <property type="entry name" value="UDP-Glycosyltransferase/glycogen phosphorylase"/>
    <property type="match status" value="1"/>
</dbReference>
<gene>
    <name evidence="2" type="ORF">HNO88_001376</name>
</gene>